<sequence>MKVFLSADIEGTAGIAHWDEAERTHADYAEFRNLMTAEVVAACEGARAAGASEVLIKDAHDSGRNLILDRLPPYARIMRGWSGHPDGMMFGLSSDFAAAIYTGYHSKAGSEANPLAHTTTLRISRLLLNGEVASEFTINALCAARHGVRSAFLAGDAEICADAGALVPGIRTVPTMEGFGRAALSITPARARDEIREGVEAAISALAAGPTAQLPSLEGPFEVVIEFVNATDAWRVRWYPGAYASGPRAVGFKAKDFFEIQRALRFLTS</sequence>
<accession>A0A6L9UK11</accession>
<dbReference type="PIRSF" id="PIRSF015853">
    <property type="entry name" value="Pep_DppA"/>
    <property type="match status" value="1"/>
</dbReference>
<dbReference type="AlphaFoldDB" id="A0A6L9UK11"/>
<dbReference type="Gene3D" id="3.40.50.10780">
    <property type="entry name" value="Dipeptide transport protein"/>
    <property type="match status" value="1"/>
</dbReference>
<dbReference type="EMBL" id="WUEY01000030">
    <property type="protein sequence ID" value="NEI74437.1"/>
    <property type="molecule type" value="Genomic_DNA"/>
</dbReference>
<keyword evidence="2" id="KW-0479">Metal-binding</keyword>
<feature type="binding site" evidence="2">
    <location>
        <position position="8"/>
    </location>
    <ligand>
        <name>Zn(2+)</name>
        <dbReference type="ChEBI" id="CHEBI:29105"/>
        <label>1</label>
    </ligand>
</feature>
<dbReference type="InterPro" id="IPR007035">
    <property type="entry name" value="Peptidase_M55"/>
</dbReference>
<feature type="binding site" evidence="2">
    <location>
        <position position="135"/>
    </location>
    <ligand>
        <name>Zn(2+)</name>
        <dbReference type="ChEBI" id="CHEBI:29105"/>
        <label>2</label>
    </ligand>
</feature>
<dbReference type="SUPFAM" id="SSF63992">
    <property type="entry name" value="Dipeptide transport protein"/>
    <property type="match status" value="1"/>
</dbReference>
<dbReference type="Gene3D" id="3.30.1360.130">
    <property type="entry name" value="Dipeptide transport protein"/>
    <property type="match status" value="1"/>
</dbReference>
<evidence type="ECO:0000256" key="1">
    <source>
        <dbReference type="PIRSR" id="PIRSR015853-1"/>
    </source>
</evidence>
<feature type="active site" description="Nucleophile" evidence="1">
    <location>
        <position position="117"/>
    </location>
</feature>
<feature type="binding site" evidence="2">
    <location>
        <position position="60"/>
    </location>
    <ligand>
        <name>Zn(2+)</name>
        <dbReference type="ChEBI" id="CHEBI:29105"/>
        <label>2</label>
    </ligand>
</feature>
<proteinExistence type="predicted"/>
<dbReference type="CDD" id="cd08770">
    <property type="entry name" value="DAP_dppA_3"/>
    <property type="match status" value="1"/>
</dbReference>
<feature type="binding site" evidence="2">
    <location>
        <position position="105"/>
    </location>
    <ligand>
        <name>Zn(2+)</name>
        <dbReference type="ChEBI" id="CHEBI:29105"/>
        <label>2</label>
    </ligand>
</feature>
<keyword evidence="2" id="KW-0862">Zinc</keyword>
<dbReference type="InterPro" id="IPR036177">
    <property type="entry name" value="Peptidase_M55_sf"/>
</dbReference>
<evidence type="ECO:0000313" key="4">
    <source>
        <dbReference type="Proteomes" id="UP000483035"/>
    </source>
</evidence>
<name>A0A6L9UK11_9HYPH</name>
<dbReference type="Proteomes" id="UP000483035">
    <property type="component" value="Unassembled WGS sequence"/>
</dbReference>
<reference evidence="3 4" key="1">
    <citation type="submission" date="2019-12" db="EMBL/GenBank/DDBJ databases">
        <title>Rhizobium genotypes associated with high levels of biological nitrogen fixation by grain legumes in a temperate-maritime cropping system.</title>
        <authorList>
            <person name="Maluk M."/>
            <person name="Francesc Ferrando Molina F."/>
            <person name="Lopez Del Egido L."/>
            <person name="Lafos M."/>
            <person name="Langarica-Fuentes A."/>
            <person name="Gebre Yohannes G."/>
            <person name="Young M.W."/>
            <person name="Martin P."/>
            <person name="Gantlett R."/>
            <person name="Kenicer G."/>
            <person name="Hawes C."/>
            <person name="Begg G.S."/>
            <person name="Quilliam R.S."/>
            <person name="Squire G.R."/>
            <person name="Poole P.S."/>
            <person name="Young P.W."/>
            <person name="Iannetta P.M."/>
            <person name="James E.K."/>
        </authorList>
    </citation>
    <scope>NUCLEOTIDE SEQUENCE [LARGE SCALE GENOMIC DNA]</scope>
    <source>
        <strain evidence="3 4">JHI1118</strain>
    </source>
</reference>
<feature type="binding site" evidence="2">
    <location>
        <position position="10"/>
    </location>
    <ligand>
        <name>Zn(2+)</name>
        <dbReference type="ChEBI" id="CHEBI:29105"/>
        <label>1</label>
    </ligand>
</feature>
<organism evidence="3 4">
    <name type="scientific">Rhizobium lusitanum</name>
    <dbReference type="NCBI Taxonomy" id="293958"/>
    <lineage>
        <taxon>Bacteria</taxon>
        <taxon>Pseudomonadati</taxon>
        <taxon>Pseudomonadota</taxon>
        <taxon>Alphaproteobacteria</taxon>
        <taxon>Hyphomicrobiales</taxon>
        <taxon>Rhizobiaceae</taxon>
        <taxon>Rhizobium/Agrobacterium group</taxon>
        <taxon>Rhizobium</taxon>
    </lineage>
</organism>
<protein>
    <submittedName>
        <fullName evidence="3">Peptide ABC transporter</fullName>
    </submittedName>
</protein>
<gene>
    <name evidence="3" type="ORF">GR212_33330</name>
</gene>
<evidence type="ECO:0000256" key="2">
    <source>
        <dbReference type="PIRSR" id="PIRSR015853-2"/>
    </source>
</evidence>
<feature type="binding site" evidence="2">
    <location>
        <position position="8"/>
    </location>
    <ligand>
        <name>Zn(2+)</name>
        <dbReference type="ChEBI" id="CHEBI:29105"/>
        <label>2</label>
    </ligand>
</feature>
<dbReference type="RefSeq" id="WP_163993706.1">
    <property type="nucleotide sequence ID" value="NZ_WUEY01000030.1"/>
</dbReference>
<dbReference type="GO" id="GO:0046872">
    <property type="term" value="F:metal ion binding"/>
    <property type="evidence" value="ECO:0007669"/>
    <property type="project" value="UniProtKB-KW"/>
</dbReference>
<evidence type="ECO:0000313" key="3">
    <source>
        <dbReference type="EMBL" id="NEI74437.1"/>
    </source>
</evidence>
<dbReference type="InterPro" id="IPR027476">
    <property type="entry name" value="DppA_N"/>
</dbReference>
<dbReference type="Pfam" id="PF04951">
    <property type="entry name" value="Peptidase_M55"/>
    <property type="match status" value="1"/>
</dbReference>
<comment type="caution">
    <text evidence="3">The sequence shown here is derived from an EMBL/GenBank/DDBJ whole genome shotgun (WGS) entry which is preliminary data.</text>
</comment>